<dbReference type="InterPro" id="IPR015424">
    <property type="entry name" value="PyrdxlP-dep_Trfase"/>
</dbReference>
<dbReference type="CDD" id="cd00609">
    <property type="entry name" value="AAT_like"/>
    <property type="match status" value="1"/>
</dbReference>
<comment type="caution">
    <text evidence="7">The sequence shown here is derived from an EMBL/GenBank/DDBJ whole genome shotgun (WGS) entry which is preliminary data.</text>
</comment>
<dbReference type="GO" id="GO:0030170">
    <property type="term" value="F:pyridoxal phosphate binding"/>
    <property type="evidence" value="ECO:0007669"/>
    <property type="project" value="InterPro"/>
</dbReference>
<keyword evidence="2" id="KW-0663">Pyridoxal phosphate</keyword>
<dbReference type="Pfam" id="PF00392">
    <property type="entry name" value="GntR"/>
    <property type="match status" value="1"/>
</dbReference>
<reference evidence="7 8" key="1">
    <citation type="submission" date="2018-08" db="EMBL/GenBank/DDBJ databases">
        <title>A genome reference for cultivated species of the human gut microbiota.</title>
        <authorList>
            <person name="Zou Y."/>
            <person name="Xue W."/>
            <person name="Luo G."/>
        </authorList>
    </citation>
    <scope>NUCLEOTIDE SEQUENCE [LARGE SCALE GENOMIC DNA]</scope>
    <source>
        <strain evidence="7 8">AM07-24</strain>
    </source>
</reference>
<evidence type="ECO:0000313" key="7">
    <source>
        <dbReference type="EMBL" id="RHJ85942.1"/>
    </source>
</evidence>
<evidence type="ECO:0000313" key="8">
    <source>
        <dbReference type="Proteomes" id="UP000284841"/>
    </source>
</evidence>
<evidence type="ECO:0000256" key="3">
    <source>
        <dbReference type="ARBA" id="ARBA00023015"/>
    </source>
</evidence>
<dbReference type="InterPro" id="IPR036390">
    <property type="entry name" value="WH_DNA-bd_sf"/>
</dbReference>
<evidence type="ECO:0000259" key="6">
    <source>
        <dbReference type="PROSITE" id="PS50949"/>
    </source>
</evidence>
<evidence type="ECO:0000256" key="2">
    <source>
        <dbReference type="ARBA" id="ARBA00022898"/>
    </source>
</evidence>
<keyword evidence="3" id="KW-0805">Transcription regulation</keyword>
<keyword evidence="4" id="KW-0238">DNA-binding</keyword>
<dbReference type="GO" id="GO:0003700">
    <property type="term" value="F:DNA-binding transcription factor activity"/>
    <property type="evidence" value="ECO:0007669"/>
    <property type="project" value="InterPro"/>
</dbReference>
<dbReference type="Gene3D" id="1.10.10.10">
    <property type="entry name" value="Winged helix-like DNA-binding domain superfamily/Winged helix DNA-binding domain"/>
    <property type="match status" value="1"/>
</dbReference>
<dbReference type="STRING" id="1776384.GCA_900086585_01955"/>
<organism evidence="7 8">
    <name type="scientific">Emergencia timonensis</name>
    <dbReference type="NCBI Taxonomy" id="1776384"/>
    <lineage>
        <taxon>Bacteria</taxon>
        <taxon>Bacillati</taxon>
        <taxon>Bacillota</taxon>
        <taxon>Clostridia</taxon>
        <taxon>Peptostreptococcales</taxon>
        <taxon>Anaerovoracaceae</taxon>
        <taxon>Emergencia</taxon>
    </lineage>
</organism>
<proteinExistence type="inferred from homology"/>
<keyword evidence="5" id="KW-0804">Transcription</keyword>
<dbReference type="GeneID" id="83004315"/>
<dbReference type="PANTHER" id="PTHR46577:SF2">
    <property type="entry name" value="TRANSCRIPTIONAL REGULATORY PROTEIN"/>
    <property type="match status" value="1"/>
</dbReference>
<dbReference type="InterPro" id="IPR036388">
    <property type="entry name" value="WH-like_DNA-bd_sf"/>
</dbReference>
<dbReference type="PRINTS" id="PR00035">
    <property type="entry name" value="HTHGNTR"/>
</dbReference>
<dbReference type="Proteomes" id="UP000284841">
    <property type="component" value="Unassembled WGS sequence"/>
</dbReference>
<dbReference type="Gene3D" id="3.40.640.10">
    <property type="entry name" value="Type I PLP-dependent aspartate aminotransferase-like (Major domain)"/>
    <property type="match status" value="1"/>
</dbReference>
<dbReference type="OrthoDB" id="9802328at2"/>
<protein>
    <submittedName>
        <fullName evidence="7">PLP-dependent aminotransferase family protein</fullName>
    </submittedName>
</protein>
<dbReference type="GO" id="GO:0003677">
    <property type="term" value="F:DNA binding"/>
    <property type="evidence" value="ECO:0007669"/>
    <property type="project" value="UniProtKB-KW"/>
</dbReference>
<dbReference type="Pfam" id="PF00155">
    <property type="entry name" value="Aminotran_1_2"/>
    <property type="match status" value="1"/>
</dbReference>
<dbReference type="InterPro" id="IPR000524">
    <property type="entry name" value="Tscrpt_reg_HTH_GntR"/>
</dbReference>
<keyword evidence="7" id="KW-0032">Aminotransferase</keyword>
<dbReference type="PROSITE" id="PS50949">
    <property type="entry name" value="HTH_GNTR"/>
    <property type="match status" value="1"/>
</dbReference>
<dbReference type="RefSeq" id="WP_067537208.1">
    <property type="nucleotide sequence ID" value="NZ_AP025567.1"/>
</dbReference>
<gene>
    <name evidence="7" type="ORF">DW099_13945</name>
</gene>
<comment type="similarity">
    <text evidence="1">In the C-terminal section; belongs to the class-I pyridoxal-phosphate-dependent aminotransferase family.</text>
</comment>
<dbReference type="SMART" id="SM00345">
    <property type="entry name" value="HTH_GNTR"/>
    <property type="match status" value="1"/>
</dbReference>
<name>A0A415DYS3_9FIRM</name>
<sequence>MNITINRNSETPIYLQIAGTIKNMIEKNELVKGYKLPGERQLASELGVHRNTVVKAYGELVSEGLLTASRQAPKGYFVQSAVNSWNFNNRFFPLEKMIRYHYNEREKRFQEIFNDSVDKGYISFGGIVMDKKVNPAGDMGSIVKHMLQFDEDGEIMSFYHDDSERLKKNICHILAAENMYVNAKNVQIVAETNQALYYLMTLYLSEGDSVIVEEPIVPDNASIFRNGGLNMVTVPMEADGMDMDKLEMQIKKHKPKFIYTMPNFHNPTGAVMSLSKRERLLEIAQRYGVPIIEEDSQRDFRYTQERLPSLYSLDQYKSVVYVDSFTLTFPYGVKVGYVVGPYDLVDMLGRLITMTETFVSNMGAYMISEYIERGFFAEHTKRLAAYYSQKLDLLCSQLDQIEQKGITYQKPQGGILLWCTLDENINERKLFLAAKEKGVLMMPGFLFYPYGYQGRGHIRLCFSNVSDQEIVDGVRLLGEAIDQVKTKENCDE</sequence>
<keyword evidence="7" id="KW-0808">Transferase</keyword>
<dbReference type="GO" id="GO:0008483">
    <property type="term" value="F:transaminase activity"/>
    <property type="evidence" value="ECO:0007669"/>
    <property type="project" value="UniProtKB-KW"/>
</dbReference>
<dbReference type="CDD" id="cd07377">
    <property type="entry name" value="WHTH_GntR"/>
    <property type="match status" value="1"/>
</dbReference>
<dbReference type="InterPro" id="IPR015422">
    <property type="entry name" value="PyrdxlP-dep_Trfase_small"/>
</dbReference>
<dbReference type="PANTHER" id="PTHR46577">
    <property type="entry name" value="HTH-TYPE TRANSCRIPTIONAL REGULATORY PROTEIN GABR"/>
    <property type="match status" value="1"/>
</dbReference>
<dbReference type="Gene3D" id="3.90.1150.10">
    <property type="entry name" value="Aspartate Aminotransferase, domain 1"/>
    <property type="match status" value="1"/>
</dbReference>
<dbReference type="SUPFAM" id="SSF46785">
    <property type="entry name" value="Winged helix' DNA-binding domain"/>
    <property type="match status" value="1"/>
</dbReference>
<dbReference type="InterPro" id="IPR051446">
    <property type="entry name" value="HTH_trans_reg/aminotransferase"/>
</dbReference>
<dbReference type="EMBL" id="QRMS01000004">
    <property type="protein sequence ID" value="RHJ85942.1"/>
    <property type="molecule type" value="Genomic_DNA"/>
</dbReference>
<keyword evidence="8" id="KW-1185">Reference proteome</keyword>
<evidence type="ECO:0000256" key="5">
    <source>
        <dbReference type="ARBA" id="ARBA00023163"/>
    </source>
</evidence>
<evidence type="ECO:0000256" key="4">
    <source>
        <dbReference type="ARBA" id="ARBA00023125"/>
    </source>
</evidence>
<dbReference type="InterPro" id="IPR015421">
    <property type="entry name" value="PyrdxlP-dep_Trfase_major"/>
</dbReference>
<feature type="domain" description="HTH gntR-type" evidence="6">
    <location>
        <begin position="11"/>
        <end position="81"/>
    </location>
</feature>
<dbReference type="AlphaFoldDB" id="A0A415DYS3"/>
<dbReference type="InterPro" id="IPR004839">
    <property type="entry name" value="Aminotransferase_I/II_large"/>
</dbReference>
<dbReference type="SUPFAM" id="SSF53383">
    <property type="entry name" value="PLP-dependent transferases"/>
    <property type="match status" value="1"/>
</dbReference>
<accession>A0A415DYS3</accession>
<evidence type="ECO:0000256" key="1">
    <source>
        <dbReference type="ARBA" id="ARBA00005384"/>
    </source>
</evidence>